<dbReference type="Proteomes" id="UP000054600">
    <property type="component" value="Unassembled WGS sequence"/>
</dbReference>
<dbReference type="SUPFAM" id="SSF52540">
    <property type="entry name" value="P-loop containing nucleoside triphosphate hydrolases"/>
    <property type="match status" value="1"/>
</dbReference>
<dbReference type="InterPro" id="IPR019925">
    <property type="entry name" value="DNA_repair_protein_predicted"/>
</dbReference>
<gene>
    <name evidence="2" type="ORF">Lsha_0966</name>
</gene>
<dbReference type="SUPFAM" id="SSF52980">
    <property type="entry name" value="Restriction endonuclease-like"/>
    <property type="match status" value="1"/>
</dbReference>
<dbReference type="InterPro" id="IPR011604">
    <property type="entry name" value="PDDEXK-like_dom_sf"/>
</dbReference>
<dbReference type="Gene3D" id="3.90.320.10">
    <property type="match status" value="1"/>
</dbReference>
<dbReference type="EMBL" id="LNYW01000031">
    <property type="protein sequence ID" value="KTD62681.1"/>
    <property type="molecule type" value="Genomic_DNA"/>
</dbReference>
<name>A0A0W0Z0M5_9GAMM</name>
<evidence type="ECO:0000313" key="2">
    <source>
        <dbReference type="EMBL" id="KTD62681.1"/>
    </source>
</evidence>
<proteinExistence type="predicted"/>
<dbReference type="Pfam" id="PF12705">
    <property type="entry name" value="PDDEXK_1"/>
    <property type="match status" value="1"/>
</dbReference>
<organism evidence="2 3">
    <name type="scientific">Legionella shakespearei DSM 23087</name>
    <dbReference type="NCBI Taxonomy" id="1122169"/>
    <lineage>
        <taxon>Bacteria</taxon>
        <taxon>Pseudomonadati</taxon>
        <taxon>Pseudomonadota</taxon>
        <taxon>Gammaproteobacteria</taxon>
        <taxon>Legionellales</taxon>
        <taxon>Legionellaceae</taxon>
        <taxon>Legionella</taxon>
    </lineage>
</organism>
<protein>
    <submittedName>
        <fullName evidence="2">Recombinase B</fullName>
    </submittedName>
</protein>
<dbReference type="STRING" id="1122169.Lsha_0966"/>
<evidence type="ECO:0000313" key="3">
    <source>
        <dbReference type="Proteomes" id="UP000054600"/>
    </source>
</evidence>
<dbReference type="eggNOG" id="COG0210">
    <property type="taxonomic scope" value="Bacteria"/>
</dbReference>
<dbReference type="RefSeq" id="WP_018577845.1">
    <property type="nucleotide sequence ID" value="NZ_KB892414.1"/>
</dbReference>
<accession>A0A0W0Z0M5</accession>
<dbReference type="eggNOG" id="COG2887">
    <property type="taxonomic scope" value="Bacteria"/>
</dbReference>
<dbReference type="InterPro" id="IPR027417">
    <property type="entry name" value="P-loop_NTPase"/>
</dbReference>
<dbReference type="InterPro" id="IPR011335">
    <property type="entry name" value="Restrct_endonuc-II-like"/>
</dbReference>
<keyword evidence="3" id="KW-1185">Reference proteome</keyword>
<reference evidence="2 3" key="1">
    <citation type="submission" date="2015-11" db="EMBL/GenBank/DDBJ databases">
        <title>Genomic analysis of 38 Legionella species identifies large and diverse effector repertoires.</title>
        <authorList>
            <person name="Burstein D."/>
            <person name="Amaro F."/>
            <person name="Zusman T."/>
            <person name="Lifshitz Z."/>
            <person name="Cohen O."/>
            <person name="Gilbert J.A."/>
            <person name="Pupko T."/>
            <person name="Shuman H.A."/>
            <person name="Segal G."/>
        </authorList>
    </citation>
    <scope>NUCLEOTIDE SEQUENCE [LARGE SCALE GENOMIC DNA]</scope>
    <source>
        <strain evidence="2 3">ATCC 49655</strain>
    </source>
</reference>
<dbReference type="AlphaFoldDB" id="A0A0W0Z0M5"/>
<dbReference type="OrthoDB" id="9761147at2"/>
<dbReference type="InterPro" id="IPR038726">
    <property type="entry name" value="PDDEXK_AddAB-type"/>
</dbReference>
<comment type="caution">
    <text evidence="2">The sequence shown here is derived from an EMBL/GenBank/DDBJ whole genome shotgun (WGS) entry which is preliminary data.</text>
</comment>
<feature type="domain" description="PD-(D/E)XK endonuclease-like" evidence="1">
    <location>
        <begin position="580"/>
        <end position="839"/>
    </location>
</feature>
<evidence type="ECO:0000259" key="1">
    <source>
        <dbReference type="Pfam" id="PF12705"/>
    </source>
</evidence>
<dbReference type="PATRIC" id="fig|1122169.6.peg.1116"/>
<sequence>MHDLNNKKKLFDLLAQGATVITPNNRLSAALLQQYFTSCNHKSIDKPGCYPYTTAITKAYQHLKFKTPELCHPLVLNNAQCQYMWRKIIQSHAEITFSEGLLHSVMEAWKHCLQWQISPEHQAFHYTPQTRQFQTWWRIFDKQLQQIQAISEHQLVPYLINSGSTSFQKAVVWVCFDEFNPQQISLQRHLNEHGVVQYRYDLPERSTQLQLFSAADNKEEYQQLMAWLHLKISQGEQKIGVVIPDLAQESRNVQRRLAQHFDTSLFNVSLGQPLSEFPIMSHALTWLQLNPLQLSHHEASLLLQSPYLGGAKEEFIQRSHYLQESTLLQEQTVPLKSFMQNINTCAPKLTDLLGALTPYPTKATPQEWIVQFQNRLSAMGFPGDYGLNSENYQCFNRFTNLLNEFRQFTVITSHLSQKEALNTLTYLLDNTIFQAQKSNAPIQISGLLEASGCEFDSLWVMGLTDQCLPQKVQLSAFIPPQLQRELNMPHSLPERELNFARQTVQRLEQGSKDSVFSFSRLLGDTPNLPCSLIADLPDFAPLPDATPQEQPSSLISFEESYDLPITVNETISGGTSLLANQAKCPFKAFAEHRLKAKPSLQTSDGLDPKEKGIVAHKVMELLWRELQNQQNLLRMSAQELEQCIDQAIQTALEPLKKEHPDSFPQLVQEVEYTRLKRLIMASLDWEKSRPPFEVSALEESFSVHLAGLDFKVRVDRLDQVNDRKWLIDYKSNLPISKPWNEERPQEPQLLLYALLDEQINTLLLMQLKTGKVLCNGLSEEKLDVKGVSALKKEETWEQCRTDWREQLTQLSEEFQKGYCPPKPAKTTLCEHCDFQNLCRM</sequence>
<dbReference type="NCBIfam" id="TIGR03623">
    <property type="entry name" value="probable DNA repair protein"/>
    <property type="match status" value="1"/>
</dbReference>